<reference evidence="3" key="1">
    <citation type="journal article" date="2019" name="Int. J. Syst. Evol. Microbiol.">
        <title>The Global Catalogue of Microorganisms (GCM) 10K type strain sequencing project: providing services to taxonomists for standard genome sequencing and annotation.</title>
        <authorList>
            <consortium name="The Broad Institute Genomics Platform"/>
            <consortium name="The Broad Institute Genome Sequencing Center for Infectious Disease"/>
            <person name="Wu L."/>
            <person name="Ma J."/>
        </authorList>
    </citation>
    <scope>NUCLEOTIDE SEQUENCE [LARGE SCALE GENOMIC DNA]</scope>
    <source>
        <strain evidence="3">JCM 17441</strain>
    </source>
</reference>
<keyword evidence="1" id="KW-1133">Transmembrane helix</keyword>
<keyword evidence="1" id="KW-0812">Transmembrane</keyword>
<gene>
    <name evidence="2" type="ORF">GCM10022255_058140</name>
</gene>
<keyword evidence="1" id="KW-0472">Membrane</keyword>
<accession>A0ABP8DEZ7</accession>
<feature type="transmembrane region" description="Helical" evidence="1">
    <location>
        <begin position="236"/>
        <end position="256"/>
    </location>
</feature>
<dbReference type="Proteomes" id="UP001500620">
    <property type="component" value="Unassembled WGS sequence"/>
</dbReference>
<sequence>MKPAWYLQTAGVRPNQDYAWFPLDPAGDPAAPVSVMYMELAGGQLLRLTSPRMPSIVLARVADGGYVLVASRLEVPGAPDQGDYQNRPIRATLLGVAPPGADHGPLVSAAVAAFAGELGAALPVRWTDGTPAIDFDAGRWPVPASLPALSGAPVDASIGLPAGAMAAVAGALAALSPGDLAAFPRDRVIALHTDTVGVDDLAQLRPWRAVSSELKEQVTFPRGRKSARTAAVSRPGAAAGAVVLAVLVVGLLVWWLGR</sequence>
<dbReference type="RefSeq" id="WP_345131279.1">
    <property type="nucleotide sequence ID" value="NZ_BAABAT010000017.1"/>
</dbReference>
<name>A0ABP8DEZ7_9ACTN</name>
<evidence type="ECO:0000256" key="1">
    <source>
        <dbReference type="SAM" id="Phobius"/>
    </source>
</evidence>
<evidence type="ECO:0000313" key="3">
    <source>
        <dbReference type="Proteomes" id="UP001500620"/>
    </source>
</evidence>
<evidence type="ECO:0000313" key="2">
    <source>
        <dbReference type="EMBL" id="GAA4254228.1"/>
    </source>
</evidence>
<proteinExistence type="predicted"/>
<protein>
    <submittedName>
        <fullName evidence="2">Uncharacterized protein</fullName>
    </submittedName>
</protein>
<dbReference type="EMBL" id="BAABAT010000017">
    <property type="protein sequence ID" value="GAA4254228.1"/>
    <property type="molecule type" value="Genomic_DNA"/>
</dbReference>
<comment type="caution">
    <text evidence="2">The sequence shown here is derived from an EMBL/GenBank/DDBJ whole genome shotgun (WGS) entry which is preliminary data.</text>
</comment>
<organism evidence="2 3">
    <name type="scientific">Dactylosporangium darangshiense</name>
    <dbReference type="NCBI Taxonomy" id="579108"/>
    <lineage>
        <taxon>Bacteria</taxon>
        <taxon>Bacillati</taxon>
        <taxon>Actinomycetota</taxon>
        <taxon>Actinomycetes</taxon>
        <taxon>Micromonosporales</taxon>
        <taxon>Micromonosporaceae</taxon>
        <taxon>Dactylosporangium</taxon>
    </lineage>
</organism>
<keyword evidence="3" id="KW-1185">Reference proteome</keyword>